<proteinExistence type="predicted"/>
<organism evidence="1 2">
    <name type="scientific">Paraburkholderia rhynchosiae</name>
    <dbReference type="NCBI Taxonomy" id="487049"/>
    <lineage>
        <taxon>Bacteria</taxon>
        <taxon>Pseudomonadati</taxon>
        <taxon>Pseudomonadota</taxon>
        <taxon>Betaproteobacteria</taxon>
        <taxon>Burkholderiales</taxon>
        <taxon>Burkholderiaceae</taxon>
        <taxon>Paraburkholderia</taxon>
    </lineage>
</organism>
<dbReference type="EMBL" id="JAQQDW010000001">
    <property type="protein sequence ID" value="MFM0102001.1"/>
    <property type="molecule type" value="Genomic_DNA"/>
</dbReference>
<gene>
    <name evidence="1" type="ORF">PQR01_00435</name>
</gene>
<reference evidence="1 2" key="1">
    <citation type="journal article" date="2024" name="Chem. Sci.">
        <title>Discovery of megapolipeptins by genome mining of a Burkholderiales bacteria collection.</title>
        <authorList>
            <person name="Paulo B.S."/>
            <person name="Recchia M.J.J."/>
            <person name="Lee S."/>
            <person name="Fergusson C.H."/>
            <person name="Romanowski S.B."/>
            <person name="Hernandez A."/>
            <person name="Krull N."/>
            <person name="Liu D.Y."/>
            <person name="Cavanagh H."/>
            <person name="Bos A."/>
            <person name="Gray C.A."/>
            <person name="Murphy B.T."/>
            <person name="Linington R.G."/>
            <person name="Eustaquio A.S."/>
        </authorList>
    </citation>
    <scope>NUCLEOTIDE SEQUENCE [LARGE SCALE GENOMIC DNA]</scope>
    <source>
        <strain evidence="1 2">RL18-126-BIB-B</strain>
    </source>
</reference>
<evidence type="ECO:0000313" key="2">
    <source>
        <dbReference type="Proteomes" id="UP001629235"/>
    </source>
</evidence>
<dbReference type="Proteomes" id="UP001629235">
    <property type="component" value="Unassembled WGS sequence"/>
</dbReference>
<sequence>MAYIPAQPPSDPTQIPNYLQSEFQKIALALGAQSPAVRYQQQAALPKKPREGDTVYFAANVTAPSTAAALYQYRSNAWVKIA</sequence>
<protein>
    <submittedName>
        <fullName evidence="1">Uncharacterized protein</fullName>
    </submittedName>
</protein>
<name>A0ACC7N705_9BURK</name>
<comment type="caution">
    <text evidence="1">The sequence shown here is derived from an EMBL/GenBank/DDBJ whole genome shotgun (WGS) entry which is preliminary data.</text>
</comment>
<accession>A0ACC7N705</accession>
<evidence type="ECO:0000313" key="1">
    <source>
        <dbReference type="EMBL" id="MFM0102001.1"/>
    </source>
</evidence>
<keyword evidence="2" id="KW-1185">Reference proteome</keyword>